<keyword evidence="4 6" id="KW-1133">Transmembrane helix</keyword>
<dbReference type="InterPro" id="IPR051449">
    <property type="entry name" value="ABC-2_transporter_component"/>
</dbReference>
<keyword evidence="9" id="KW-1185">Reference proteome</keyword>
<dbReference type="Pfam" id="PF01061">
    <property type="entry name" value="ABC2_membrane"/>
    <property type="match status" value="1"/>
</dbReference>
<keyword evidence="3 6" id="KW-0812">Transmembrane</keyword>
<feature type="transmembrane region" description="Helical" evidence="6">
    <location>
        <begin position="50"/>
        <end position="69"/>
    </location>
</feature>
<protein>
    <recommendedName>
        <fullName evidence="7">ABC-2 type transporter transmembrane domain-containing protein</fullName>
    </recommendedName>
</protein>
<evidence type="ECO:0000256" key="6">
    <source>
        <dbReference type="SAM" id="Phobius"/>
    </source>
</evidence>
<evidence type="ECO:0000256" key="2">
    <source>
        <dbReference type="ARBA" id="ARBA00022475"/>
    </source>
</evidence>
<evidence type="ECO:0000313" key="9">
    <source>
        <dbReference type="Proteomes" id="UP000605427"/>
    </source>
</evidence>
<reference evidence="9" key="1">
    <citation type="journal article" date="2019" name="Int. J. Syst. Evol. Microbiol.">
        <title>The Global Catalogue of Microorganisms (GCM) 10K type strain sequencing project: providing services to taxonomists for standard genome sequencing and annotation.</title>
        <authorList>
            <consortium name="The Broad Institute Genomics Platform"/>
            <consortium name="The Broad Institute Genome Sequencing Center for Infectious Disease"/>
            <person name="Wu L."/>
            <person name="Ma J."/>
        </authorList>
    </citation>
    <scope>NUCLEOTIDE SEQUENCE [LARGE SCALE GENOMIC DNA]</scope>
    <source>
        <strain evidence="9">CCM 8702</strain>
    </source>
</reference>
<accession>A0ABQ1ZV54</accession>
<feature type="transmembrane region" description="Helical" evidence="6">
    <location>
        <begin position="161"/>
        <end position="178"/>
    </location>
</feature>
<proteinExistence type="predicted"/>
<evidence type="ECO:0000313" key="8">
    <source>
        <dbReference type="EMBL" id="GGH79465.1"/>
    </source>
</evidence>
<evidence type="ECO:0000259" key="7">
    <source>
        <dbReference type="Pfam" id="PF01061"/>
    </source>
</evidence>
<feature type="transmembrane region" description="Helical" evidence="6">
    <location>
        <begin position="213"/>
        <end position="231"/>
    </location>
</feature>
<feature type="transmembrane region" description="Helical" evidence="6">
    <location>
        <begin position="12"/>
        <end position="38"/>
    </location>
</feature>
<evidence type="ECO:0000256" key="5">
    <source>
        <dbReference type="ARBA" id="ARBA00023136"/>
    </source>
</evidence>
<dbReference type="EMBL" id="BMDD01000003">
    <property type="protein sequence ID" value="GGH79465.1"/>
    <property type="molecule type" value="Genomic_DNA"/>
</dbReference>
<dbReference type="InterPro" id="IPR013525">
    <property type="entry name" value="ABC2_TM"/>
</dbReference>
<dbReference type="PANTHER" id="PTHR30294">
    <property type="entry name" value="MEMBRANE COMPONENT OF ABC TRANSPORTER YHHJ-RELATED"/>
    <property type="match status" value="1"/>
</dbReference>
<feature type="domain" description="ABC-2 type transporter transmembrane" evidence="7">
    <location>
        <begin position="4"/>
        <end position="190"/>
    </location>
</feature>
<evidence type="ECO:0000256" key="4">
    <source>
        <dbReference type="ARBA" id="ARBA00022989"/>
    </source>
</evidence>
<name>A0ABQ1ZV54_9BACL</name>
<comment type="subcellular location">
    <subcellularLocation>
        <location evidence="1">Cell membrane</location>
        <topology evidence="1">Multi-pass membrane protein</topology>
    </subcellularLocation>
</comment>
<feature type="transmembrane region" description="Helical" evidence="6">
    <location>
        <begin position="132"/>
        <end position="154"/>
    </location>
</feature>
<evidence type="ECO:0000256" key="1">
    <source>
        <dbReference type="ARBA" id="ARBA00004651"/>
    </source>
</evidence>
<gene>
    <name evidence="8" type="ORF">GCM10007362_26300</name>
</gene>
<evidence type="ECO:0000256" key="3">
    <source>
        <dbReference type="ARBA" id="ARBA00022692"/>
    </source>
</evidence>
<dbReference type="PANTHER" id="PTHR30294:SF29">
    <property type="entry name" value="MULTIDRUG ABC TRANSPORTER PERMEASE YBHS-RELATED"/>
    <property type="match status" value="1"/>
</dbReference>
<sequence>MNRILAISGKELRLYFLTPTSYFAFAIYILMSSFMFYVDFVTYQPSIIDYRLILGDMLFMLLIVIPILTMRLVSEEFRQGTDELLLTSPASVTEVVLGKYLASLGVLMLLLACNLVYPAVMSLFGNLNMTTLWLSVLGVFLMGASMMAIGLFASSLSQHQMVSAVAGFVLLLLFWLAGSMTSQNETLSAWIEPFSLPDRISNLTKGVINGPDVIFYVSLAVLFVVLSIQVIERKRWR</sequence>
<keyword evidence="5 6" id="KW-0472">Membrane</keyword>
<feature type="transmembrane region" description="Helical" evidence="6">
    <location>
        <begin position="100"/>
        <end position="120"/>
    </location>
</feature>
<dbReference type="Proteomes" id="UP000605427">
    <property type="component" value="Unassembled WGS sequence"/>
</dbReference>
<dbReference type="RefSeq" id="WP_172244105.1">
    <property type="nucleotide sequence ID" value="NZ_BMDD01000003.1"/>
</dbReference>
<comment type="caution">
    <text evidence="8">The sequence shown here is derived from an EMBL/GenBank/DDBJ whole genome shotgun (WGS) entry which is preliminary data.</text>
</comment>
<keyword evidence="2" id="KW-1003">Cell membrane</keyword>
<organism evidence="8 9">
    <name type="scientific">Saccharibacillus endophyticus</name>
    <dbReference type="NCBI Taxonomy" id="2060666"/>
    <lineage>
        <taxon>Bacteria</taxon>
        <taxon>Bacillati</taxon>
        <taxon>Bacillota</taxon>
        <taxon>Bacilli</taxon>
        <taxon>Bacillales</taxon>
        <taxon>Paenibacillaceae</taxon>
        <taxon>Saccharibacillus</taxon>
    </lineage>
</organism>